<proteinExistence type="predicted"/>
<sequence>MSAAVVREGVPDEERVPARVLRRRATDLRPDVAGVLRKKAMNGRTIQTEIITILSRRVDQRGVPVSRG</sequence>
<protein>
    <submittedName>
        <fullName evidence="1">Uncharacterized protein</fullName>
    </submittedName>
</protein>
<evidence type="ECO:0000313" key="2">
    <source>
        <dbReference type="Proteomes" id="UP001589627"/>
    </source>
</evidence>
<accession>A0ABV5YGZ2</accession>
<comment type="caution">
    <text evidence="1">The sequence shown here is derived from an EMBL/GenBank/DDBJ whole genome shotgun (WGS) entry which is preliminary data.</text>
</comment>
<reference evidence="1 2" key="1">
    <citation type="submission" date="2024-09" db="EMBL/GenBank/DDBJ databases">
        <authorList>
            <person name="Sun Q."/>
            <person name="Mori K."/>
        </authorList>
    </citation>
    <scope>NUCLEOTIDE SEQUENCE [LARGE SCALE GENOMIC DNA]</scope>
    <source>
        <strain evidence="1 2">TBRC 0563</strain>
    </source>
</reference>
<organism evidence="1 2">
    <name type="scientific">Actinoallomurus acaciae</name>
    <dbReference type="NCBI Taxonomy" id="502577"/>
    <lineage>
        <taxon>Bacteria</taxon>
        <taxon>Bacillati</taxon>
        <taxon>Actinomycetota</taxon>
        <taxon>Actinomycetes</taxon>
        <taxon>Streptosporangiales</taxon>
        <taxon>Thermomonosporaceae</taxon>
        <taxon>Actinoallomurus</taxon>
    </lineage>
</organism>
<gene>
    <name evidence="1" type="ORF">ACFFNX_16980</name>
</gene>
<dbReference type="EMBL" id="JBHLZP010000110">
    <property type="protein sequence ID" value="MFB9833883.1"/>
    <property type="molecule type" value="Genomic_DNA"/>
</dbReference>
<dbReference type="Proteomes" id="UP001589627">
    <property type="component" value="Unassembled WGS sequence"/>
</dbReference>
<evidence type="ECO:0000313" key="1">
    <source>
        <dbReference type="EMBL" id="MFB9833883.1"/>
    </source>
</evidence>
<keyword evidence="2" id="KW-1185">Reference proteome</keyword>
<name>A0ABV5YGZ2_9ACTN</name>
<dbReference type="RefSeq" id="WP_378202406.1">
    <property type="nucleotide sequence ID" value="NZ_JBHLZP010000110.1"/>
</dbReference>